<reference evidence="8 9" key="1">
    <citation type="submission" date="2015-05" db="EMBL/GenBank/DDBJ databases">
        <title>Photobacterium galathea sp. nov.</title>
        <authorList>
            <person name="Machado H."/>
            <person name="Gram L."/>
        </authorList>
    </citation>
    <scope>NUCLEOTIDE SEQUENCE [LARGE SCALE GENOMIC DNA]</scope>
    <source>
        <strain evidence="8 9">DSM 25995</strain>
    </source>
</reference>
<keyword evidence="5" id="KW-0456">Lyase</keyword>
<dbReference type="Gene3D" id="3.40.640.10">
    <property type="entry name" value="Type I PLP-dependent aspartate aminotransferase-like (Major domain)"/>
    <property type="match status" value="1"/>
</dbReference>
<dbReference type="NCBIfam" id="NF007825">
    <property type="entry name" value="PRK10534.1"/>
    <property type="match status" value="1"/>
</dbReference>
<dbReference type="GO" id="GO:0006567">
    <property type="term" value="P:L-threonine catabolic process"/>
    <property type="evidence" value="ECO:0007669"/>
    <property type="project" value="TreeGrafter"/>
</dbReference>
<keyword evidence="9" id="KW-1185">Reference proteome</keyword>
<organism evidence="8 9">
    <name type="scientific">Photobacterium aphoticum</name>
    <dbReference type="NCBI Taxonomy" id="754436"/>
    <lineage>
        <taxon>Bacteria</taxon>
        <taxon>Pseudomonadati</taxon>
        <taxon>Pseudomonadota</taxon>
        <taxon>Gammaproteobacteria</taxon>
        <taxon>Vibrionales</taxon>
        <taxon>Vibrionaceae</taxon>
        <taxon>Photobacterium</taxon>
    </lineage>
</organism>
<evidence type="ECO:0000256" key="4">
    <source>
        <dbReference type="ARBA" id="ARBA00022898"/>
    </source>
</evidence>
<proteinExistence type="inferred from homology"/>
<evidence type="ECO:0000256" key="5">
    <source>
        <dbReference type="ARBA" id="ARBA00023239"/>
    </source>
</evidence>
<dbReference type="EMBL" id="LDOV01000010">
    <property type="protein sequence ID" value="KLV02097.1"/>
    <property type="molecule type" value="Genomic_DNA"/>
</dbReference>
<dbReference type="InterPro" id="IPR023603">
    <property type="entry name" value="Low_specificity_L-TA-like"/>
</dbReference>
<dbReference type="AlphaFoldDB" id="A0A0J1JJ96"/>
<comment type="cofactor">
    <cofactor evidence="1">
        <name>pyridoxal 5'-phosphate</name>
        <dbReference type="ChEBI" id="CHEBI:597326"/>
    </cofactor>
</comment>
<protein>
    <submittedName>
        <fullName evidence="8">Threonine aldolase</fullName>
    </submittedName>
</protein>
<comment type="caution">
    <text evidence="8">The sequence shown here is derived from an EMBL/GenBank/DDBJ whole genome shotgun (WGS) entry which is preliminary data.</text>
</comment>
<dbReference type="Gene3D" id="3.90.1150.10">
    <property type="entry name" value="Aspartate Aminotransferase, domain 1"/>
    <property type="match status" value="1"/>
</dbReference>
<evidence type="ECO:0000256" key="2">
    <source>
        <dbReference type="ARBA" id="ARBA00006966"/>
    </source>
</evidence>
<dbReference type="InterPro" id="IPR015422">
    <property type="entry name" value="PyrdxlP-dep_Trfase_small"/>
</dbReference>
<dbReference type="FunFam" id="3.40.640.10:FF:000030">
    <property type="entry name" value="Low-specificity L-threonine aldolase"/>
    <property type="match status" value="1"/>
</dbReference>
<evidence type="ECO:0000259" key="7">
    <source>
        <dbReference type="Pfam" id="PF01212"/>
    </source>
</evidence>
<sequence length="352" mass="37987">MLVPSLPTTKEVTMIDFRSDTVTRPTEAMRHAMAAADVGDDVYGDDPTVNALECWAAERHGFESALFCSSGTQANLLALMAHCERGDEYLCGQQAHNYKFEGGGAAVLGSIQPQPIENENDGTLPFTKLAAAIKPLDPHFARTKLLSLENTINGKVLPLEYLAQAREFVDAHGLKLHLDGARVYNAAVALNVDITAISQYFDSMTICLSKGLGAPIGSLVLGDREFIQRTRRWRKVLGGGMRQAGILAAAGKIALTDHVERLSVDHANAKYLAEQLNTVPGFGVKVEHVLTNILFAKVDAAIDQAQLVATLKAQDVLISAGQPMRFVTHLDISREDIDTFIAALKAAIAQQG</sequence>
<dbReference type="PIRSF" id="PIRSF017617">
    <property type="entry name" value="Thr_aldolase"/>
    <property type="match status" value="1"/>
</dbReference>
<evidence type="ECO:0000256" key="6">
    <source>
        <dbReference type="PIRSR" id="PIRSR017617-1"/>
    </source>
</evidence>
<dbReference type="FunFam" id="3.90.1150.10:FF:000041">
    <property type="entry name" value="Low-specificity L-threonine aldolase"/>
    <property type="match status" value="1"/>
</dbReference>
<dbReference type="InterPro" id="IPR015424">
    <property type="entry name" value="PyrdxlP-dep_Trfase"/>
</dbReference>
<gene>
    <name evidence="8" type="ORF">ABT58_06935</name>
</gene>
<comment type="subunit">
    <text evidence="3">Homotetramer.</text>
</comment>
<dbReference type="PANTHER" id="PTHR48097">
    <property type="entry name" value="L-THREONINE ALDOLASE-RELATED"/>
    <property type="match status" value="1"/>
</dbReference>
<dbReference type="NCBIfam" id="NF041359">
    <property type="entry name" value="GntG_guanitoxin"/>
    <property type="match status" value="1"/>
</dbReference>
<evidence type="ECO:0000313" key="8">
    <source>
        <dbReference type="EMBL" id="KLV02097.1"/>
    </source>
</evidence>
<dbReference type="InterPro" id="IPR015421">
    <property type="entry name" value="PyrdxlP-dep_Trfase_major"/>
</dbReference>
<keyword evidence="4" id="KW-0663">Pyridoxal phosphate</keyword>
<dbReference type="PANTHER" id="PTHR48097:SF9">
    <property type="entry name" value="L-THREONINE ALDOLASE"/>
    <property type="match status" value="1"/>
</dbReference>
<comment type="similarity">
    <text evidence="2">Belongs to the threonine aldolase family.</text>
</comment>
<dbReference type="Pfam" id="PF01212">
    <property type="entry name" value="Beta_elim_lyase"/>
    <property type="match status" value="1"/>
</dbReference>
<name>A0A0J1JJ96_9GAMM</name>
<dbReference type="PATRIC" id="fig|754436.4.peg.1481"/>
<evidence type="ECO:0000256" key="1">
    <source>
        <dbReference type="ARBA" id="ARBA00001933"/>
    </source>
</evidence>
<accession>A0A0J1JJ96</accession>
<evidence type="ECO:0000256" key="3">
    <source>
        <dbReference type="ARBA" id="ARBA00011881"/>
    </source>
</evidence>
<dbReference type="InterPro" id="IPR001597">
    <property type="entry name" value="ArAA_b-elim_lyase/Thr_aldolase"/>
</dbReference>
<dbReference type="GO" id="GO:0005829">
    <property type="term" value="C:cytosol"/>
    <property type="evidence" value="ECO:0007669"/>
    <property type="project" value="TreeGrafter"/>
</dbReference>
<dbReference type="Proteomes" id="UP000036426">
    <property type="component" value="Unassembled WGS sequence"/>
</dbReference>
<feature type="modified residue" description="N6-(pyridoxal phosphate)lysine" evidence="6">
    <location>
        <position position="210"/>
    </location>
</feature>
<dbReference type="GO" id="GO:0008732">
    <property type="term" value="F:L-allo-threonine aldolase activity"/>
    <property type="evidence" value="ECO:0007669"/>
    <property type="project" value="TreeGrafter"/>
</dbReference>
<evidence type="ECO:0000313" key="9">
    <source>
        <dbReference type="Proteomes" id="UP000036426"/>
    </source>
</evidence>
<dbReference type="GO" id="GO:0006545">
    <property type="term" value="P:glycine biosynthetic process"/>
    <property type="evidence" value="ECO:0007669"/>
    <property type="project" value="TreeGrafter"/>
</dbReference>
<feature type="domain" description="Aromatic amino acid beta-eliminating lyase/threonine aldolase" evidence="7">
    <location>
        <begin position="16"/>
        <end position="296"/>
    </location>
</feature>
<dbReference type="SUPFAM" id="SSF53383">
    <property type="entry name" value="PLP-dependent transferases"/>
    <property type="match status" value="1"/>
</dbReference>